<dbReference type="GO" id="GO:0032259">
    <property type="term" value="P:methylation"/>
    <property type="evidence" value="ECO:0007669"/>
    <property type="project" value="UniProtKB-KW"/>
</dbReference>
<dbReference type="PANTHER" id="PTHR43464">
    <property type="entry name" value="METHYLTRANSFERASE"/>
    <property type="match status" value="1"/>
</dbReference>
<dbReference type="SUPFAM" id="SSF53335">
    <property type="entry name" value="S-adenosyl-L-methionine-dependent methyltransferases"/>
    <property type="match status" value="1"/>
</dbReference>
<keyword evidence="2" id="KW-0808">Transferase</keyword>
<dbReference type="Proteomes" id="UP000008635">
    <property type="component" value="Chromosome"/>
</dbReference>
<evidence type="ECO:0000313" key="2">
    <source>
        <dbReference type="EMBL" id="ADV68873.1"/>
    </source>
</evidence>
<accession>E8U4K8</accession>
<dbReference type="GO" id="GO:0008168">
    <property type="term" value="F:methyltransferase activity"/>
    <property type="evidence" value="ECO:0007669"/>
    <property type="project" value="UniProtKB-KW"/>
</dbReference>
<dbReference type="eggNOG" id="COG0500">
    <property type="taxonomic scope" value="Bacteria"/>
</dbReference>
<dbReference type="Gene3D" id="3.40.50.150">
    <property type="entry name" value="Vaccinia Virus protein VP39"/>
    <property type="match status" value="1"/>
</dbReference>
<keyword evidence="3" id="KW-1185">Reference proteome</keyword>
<reference evidence="2 3" key="1">
    <citation type="journal article" date="2011" name="Stand. Genomic Sci.">
        <title>Complete genome sequence of Deinococcus maricopensis type strain (LB-34).</title>
        <authorList>
            <person name="Pukall R."/>
            <person name="Zeytun A."/>
            <person name="Lucas S."/>
            <person name="Lapidus A."/>
            <person name="Hammon N."/>
            <person name="Deshpande S."/>
            <person name="Nolan M."/>
            <person name="Cheng J.F."/>
            <person name="Pitluck S."/>
            <person name="Liolios K."/>
            <person name="Pagani I."/>
            <person name="Mikhailova N."/>
            <person name="Ivanova N."/>
            <person name="Mavromatis K."/>
            <person name="Pati A."/>
            <person name="Tapia R."/>
            <person name="Han C."/>
            <person name="Goodwin L."/>
            <person name="Chen A."/>
            <person name="Palaniappan K."/>
            <person name="Land M."/>
            <person name="Hauser L."/>
            <person name="Chang Y.J."/>
            <person name="Jeffries C.D."/>
            <person name="Brambilla E.M."/>
            <person name="Rohde M."/>
            <person name="Goker M."/>
            <person name="Detter J.C."/>
            <person name="Woyke T."/>
            <person name="Bristow J."/>
            <person name="Eisen J.A."/>
            <person name="Markowitz V."/>
            <person name="Hugenholtz P."/>
            <person name="Kyrpides N.C."/>
            <person name="Klenk H.P."/>
        </authorList>
    </citation>
    <scope>NUCLEOTIDE SEQUENCE [LARGE SCALE GENOMIC DNA]</scope>
    <source>
        <strain evidence="3">DSM 21211 / LMG 22137 / NRRL B-23946 / LB-34</strain>
    </source>
</reference>
<dbReference type="STRING" id="709986.Deima_3246"/>
<dbReference type="AlphaFoldDB" id="E8U4K8"/>
<feature type="domain" description="Methyltransferase type 12" evidence="1">
    <location>
        <begin position="142"/>
        <end position="237"/>
    </location>
</feature>
<proteinExistence type="predicted"/>
<dbReference type="Pfam" id="PF08242">
    <property type="entry name" value="Methyltransf_12"/>
    <property type="match status" value="1"/>
</dbReference>
<dbReference type="InterPro" id="IPR013217">
    <property type="entry name" value="Methyltransf_12"/>
</dbReference>
<name>E8U4K8_DEIML</name>
<dbReference type="KEGG" id="dmr:Deima_3246"/>
<keyword evidence="2" id="KW-0489">Methyltransferase</keyword>
<dbReference type="OrthoDB" id="60811at2"/>
<dbReference type="EMBL" id="CP002454">
    <property type="protein sequence ID" value="ADV68873.1"/>
    <property type="molecule type" value="Genomic_DNA"/>
</dbReference>
<dbReference type="InterPro" id="IPR029063">
    <property type="entry name" value="SAM-dependent_MTases_sf"/>
</dbReference>
<dbReference type="RefSeq" id="WP_013558376.1">
    <property type="nucleotide sequence ID" value="NC_014958.1"/>
</dbReference>
<protein>
    <submittedName>
        <fullName evidence="2">Methyltransferase type 12</fullName>
    </submittedName>
</protein>
<sequence length="304" mass="32795" precursor="true">MPDAPFPAELSFSFEPLSAVLPALRAALAAAPLVAFTAPDPDAGVGLYAGEVTAWGVHRPYGVWVDVADRLGAHLLTPERAEEGRVRLRLRRDASGVLRGGAGGYGADAAFQRVDKLEDPAFLEDFLEALGRAPLRAGARVLAVGVNSARELRALALAYPDLALDVVGVDVDASALALAAQRFPAFTFVERDVNAAPWADLGRFDLIVALSVLQSPGVDLDRAVRTLTRAHLAPGGTVVFGFPNARYVDGRLSYGARLRNFQRPELSLLMKDVAQVRRYLQKHAFRVFVTGKHEVFVTGQQFEL</sequence>
<reference evidence="3" key="2">
    <citation type="submission" date="2011-01" db="EMBL/GenBank/DDBJ databases">
        <title>The complete genome of Deinococcus maricopensis DSM 21211.</title>
        <authorList>
            <consortium name="US DOE Joint Genome Institute (JGI-PGF)"/>
            <person name="Lucas S."/>
            <person name="Copeland A."/>
            <person name="Lapidus A."/>
            <person name="Goodwin L."/>
            <person name="Pitluck S."/>
            <person name="Kyrpides N."/>
            <person name="Mavromatis K."/>
            <person name="Pagani I."/>
            <person name="Ivanova N."/>
            <person name="Ovchinnikova G."/>
            <person name="Zeytun A."/>
            <person name="Detter J.C."/>
            <person name="Han C."/>
            <person name="Land M."/>
            <person name="Hauser L."/>
            <person name="Markowitz V."/>
            <person name="Cheng J.-F."/>
            <person name="Hugenholtz P."/>
            <person name="Woyke T."/>
            <person name="Wu D."/>
            <person name="Pukall R."/>
            <person name="Gehrich-Schroeter G."/>
            <person name="Brambilla E."/>
            <person name="Klenk H.-P."/>
            <person name="Eisen J.A."/>
        </authorList>
    </citation>
    <scope>NUCLEOTIDE SEQUENCE [LARGE SCALE GENOMIC DNA]</scope>
    <source>
        <strain evidence="3">DSM 21211 / LMG 22137 / NRRL B-23946 / LB-34</strain>
    </source>
</reference>
<gene>
    <name evidence="2" type="ordered locus">Deima_3246</name>
</gene>
<dbReference type="CDD" id="cd02440">
    <property type="entry name" value="AdoMet_MTases"/>
    <property type="match status" value="1"/>
</dbReference>
<evidence type="ECO:0000313" key="3">
    <source>
        <dbReference type="Proteomes" id="UP000008635"/>
    </source>
</evidence>
<organism evidence="2 3">
    <name type="scientific">Deinococcus maricopensis (strain DSM 21211 / LMG 22137 / NRRL B-23946 / LB-34)</name>
    <dbReference type="NCBI Taxonomy" id="709986"/>
    <lineage>
        <taxon>Bacteria</taxon>
        <taxon>Thermotogati</taxon>
        <taxon>Deinococcota</taxon>
        <taxon>Deinococci</taxon>
        <taxon>Deinococcales</taxon>
        <taxon>Deinococcaceae</taxon>
        <taxon>Deinococcus</taxon>
    </lineage>
</organism>
<dbReference type="HOGENOM" id="CLU_070560_0_0_0"/>
<dbReference type="PANTHER" id="PTHR43464:SF58">
    <property type="entry name" value="BLR7975 PROTEIN"/>
    <property type="match status" value="1"/>
</dbReference>
<evidence type="ECO:0000259" key="1">
    <source>
        <dbReference type="Pfam" id="PF08242"/>
    </source>
</evidence>